<evidence type="ECO:0000313" key="3">
    <source>
        <dbReference type="Proteomes" id="UP000029120"/>
    </source>
</evidence>
<sequence length="268" mass="29764">METEPEEDPEEDQEEKPMEEEPMNVNEDVQPALNSEETPLPAAEPRSPVYIEISSDSAMSLERNDSPIPVESWILMPPGPVRDFPLFSPTSSPPALGSIFDDSPSWAEYWSHYTGGAHQSEAEKSWWNLNIPQVESPQDTPIPNPVSSIGLETSTVDPAPRRDTFGIGAFIARQNAAVRSGRPIDLSRETDLFGLRTSGVGRVDPDSPRRVDQYVNPTPNPMPLVYPSGYYGGESSRTRSSVGYHGHAGYEQGYLMPRQERNFLYRVG</sequence>
<accession>A0A087GLL8</accession>
<dbReference type="AlphaFoldDB" id="A0A087GLL8"/>
<dbReference type="Gramene" id="KFK30770">
    <property type="protein sequence ID" value="KFK30770"/>
    <property type="gene ID" value="AALP_AA6G024000"/>
</dbReference>
<protein>
    <submittedName>
        <fullName evidence="2">Uncharacterized protein</fullName>
    </submittedName>
</protein>
<gene>
    <name evidence="2" type="ordered locus">AALP_Aa6g024000</name>
</gene>
<reference evidence="3" key="1">
    <citation type="journal article" date="2015" name="Nat. Plants">
        <title>Genome expansion of Arabis alpina linked with retrotransposition and reduced symmetric DNA methylation.</title>
        <authorList>
            <person name="Willing E.M."/>
            <person name="Rawat V."/>
            <person name="Mandakova T."/>
            <person name="Maumus F."/>
            <person name="James G.V."/>
            <person name="Nordstroem K.J."/>
            <person name="Becker C."/>
            <person name="Warthmann N."/>
            <person name="Chica C."/>
            <person name="Szarzynska B."/>
            <person name="Zytnicki M."/>
            <person name="Albani M.C."/>
            <person name="Kiefer C."/>
            <person name="Bergonzi S."/>
            <person name="Castaings L."/>
            <person name="Mateos J.L."/>
            <person name="Berns M.C."/>
            <person name="Bujdoso N."/>
            <person name="Piofczyk T."/>
            <person name="de Lorenzo L."/>
            <person name="Barrero-Sicilia C."/>
            <person name="Mateos I."/>
            <person name="Piednoel M."/>
            <person name="Hagmann J."/>
            <person name="Chen-Min-Tao R."/>
            <person name="Iglesias-Fernandez R."/>
            <person name="Schuster S.C."/>
            <person name="Alonso-Blanco C."/>
            <person name="Roudier F."/>
            <person name="Carbonero P."/>
            <person name="Paz-Ares J."/>
            <person name="Davis S.J."/>
            <person name="Pecinka A."/>
            <person name="Quesneville H."/>
            <person name="Colot V."/>
            <person name="Lysak M.A."/>
            <person name="Weigel D."/>
            <person name="Coupland G."/>
            <person name="Schneeberger K."/>
        </authorList>
    </citation>
    <scope>NUCLEOTIDE SEQUENCE [LARGE SCALE GENOMIC DNA]</scope>
    <source>
        <strain evidence="3">cv. Pajares</strain>
    </source>
</reference>
<feature type="region of interest" description="Disordered" evidence="1">
    <location>
        <begin position="1"/>
        <end position="47"/>
    </location>
</feature>
<keyword evidence="3" id="KW-1185">Reference proteome</keyword>
<proteinExistence type="predicted"/>
<name>A0A087GLL8_ARAAL</name>
<evidence type="ECO:0000313" key="2">
    <source>
        <dbReference type="EMBL" id="KFK30770.1"/>
    </source>
</evidence>
<evidence type="ECO:0000256" key="1">
    <source>
        <dbReference type="SAM" id="MobiDB-lite"/>
    </source>
</evidence>
<dbReference type="Proteomes" id="UP000029120">
    <property type="component" value="Chromosome 6"/>
</dbReference>
<dbReference type="EMBL" id="CM002874">
    <property type="protein sequence ID" value="KFK30770.1"/>
    <property type="molecule type" value="Genomic_DNA"/>
</dbReference>
<organism evidence="2 3">
    <name type="scientific">Arabis alpina</name>
    <name type="common">Alpine rock-cress</name>
    <dbReference type="NCBI Taxonomy" id="50452"/>
    <lineage>
        <taxon>Eukaryota</taxon>
        <taxon>Viridiplantae</taxon>
        <taxon>Streptophyta</taxon>
        <taxon>Embryophyta</taxon>
        <taxon>Tracheophyta</taxon>
        <taxon>Spermatophyta</taxon>
        <taxon>Magnoliopsida</taxon>
        <taxon>eudicotyledons</taxon>
        <taxon>Gunneridae</taxon>
        <taxon>Pentapetalae</taxon>
        <taxon>rosids</taxon>
        <taxon>malvids</taxon>
        <taxon>Brassicales</taxon>
        <taxon>Brassicaceae</taxon>
        <taxon>Arabideae</taxon>
        <taxon>Arabis</taxon>
    </lineage>
</organism>
<feature type="compositionally biased region" description="Acidic residues" evidence="1">
    <location>
        <begin position="1"/>
        <end position="22"/>
    </location>
</feature>